<dbReference type="CDD" id="cd00082">
    <property type="entry name" value="HisKA"/>
    <property type="match status" value="1"/>
</dbReference>
<dbReference type="InterPro" id="IPR005467">
    <property type="entry name" value="His_kinase_dom"/>
</dbReference>
<evidence type="ECO:0000256" key="3">
    <source>
        <dbReference type="ARBA" id="ARBA00012438"/>
    </source>
</evidence>
<comment type="subcellular location">
    <subcellularLocation>
        <location evidence="2">Cell membrane</location>
    </subcellularLocation>
</comment>
<dbReference type="InterPro" id="IPR050351">
    <property type="entry name" value="BphY/WalK/GraS-like"/>
</dbReference>
<dbReference type="PROSITE" id="PS50112">
    <property type="entry name" value="PAS"/>
    <property type="match status" value="1"/>
</dbReference>
<feature type="domain" description="Histidine kinase" evidence="9">
    <location>
        <begin position="126"/>
        <end position="331"/>
    </location>
</feature>
<keyword evidence="7" id="KW-0067">ATP-binding</keyword>
<evidence type="ECO:0000256" key="5">
    <source>
        <dbReference type="ARBA" id="ARBA00022741"/>
    </source>
</evidence>
<dbReference type="InterPro" id="IPR000014">
    <property type="entry name" value="PAS"/>
</dbReference>
<dbReference type="SUPFAM" id="SSF55874">
    <property type="entry name" value="ATPase domain of HSP90 chaperone/DNA topoisomerase II/histidine kinase"/>
    <property type="match status" value="1"/>
</dbReference>
<proteinExistence type="predicted"/>
<evidence type="ECO:0000313" key="12">
    <source>
        <dbReference type="Proteomes" id="UP001501470"/>
    </source>
</evidence>
<dbReference type="InterPro" id="IPR003661">
    <property type="entry name" value="HisK_dim/P_dom"/>
</dbReference>
<dbReference type="EC" id="2.7.13.3" evidence="3"/>
<comment type="caution">
    <text evidence="11">The sequence shown here is derived from an EMBL/GenBank/DDBJ whole genome shotgun (WGS) entry which is preliminary data.</text>
</comment>
<dbReference type="EMBL" id="BAAAQD010000001">
    <property type="protein sequence ID" value="GAA1499337.1"/>
    <property type="molecule type" value="Genomic_DNA"/>
</dbReference>
<dbReference type="SUPFAM" id="SSF47384">
    <property type="entry name" value="Homodimeric domain of signal transducing histidine kinase"/>
    <property type="match status" value="1"/>
</dbReference>
<evidence type="ECO:0000256" key="2">
    <source>
        <dbReference type="ARBA" id="ARBA00004236"/>
    </source>
</evidence>
<dbReference type="Proteomes" id="UP001501470">
    <property type="component" value="Unassembled WGS sequence"/>
</dbReference>
<protein>
    <recommendedName>
        <fullName evidence="3">histidine kinase</fullName>
        <ecNumber evidence="3">2.7.13.3</ecNumber>
    </recommendedName>
</protein>
<dbReference type="InterPro" id="IPR036890">
    <property type="entry name" value="HATPase_C_sf"/>
</dbReference>
<evidence type="ECO:0000256" key="7">
    <source>
        <dbReference type="ARBA" id="ARBA00022840"/>
    </source>
</evidence>
<evidence type="ECO:0000256" key="4">
    <source>
        <dbReference type="ARBA" id="ARBA00022679"/>
    </source>
</evidence>
<dbReference type="InterPro" id="IPR036097">
    <property type="entry name" value="HisK_dim/P_sf"/>
</dbReference>
<evidence type="ECO:0000259" key="10">
    <source>
        <dbReference type="PROSITE" id="PS50112"/>
    </source>
</evidence>
<evidence type="ECO:0000313" key="11">
    <source>
        <dbReference type="EMBL" id="GAA1499337.1"/>
    </source>
</evidence>
<evidence type="ECO:0000256" key="8">
    <source>
        <dbReference type="ARBA" id="ARBA00023012"/>
    </source>
</evidence>
<evidence type="ECO:0000256" key="6">
    <source>
        <dbReference type="ARBA" id="ARBA00022777"/>
    </source>
</evidence>
<sequence>MTVDPELLAAALDQLGTGLLVTSADGTVVAANQATRDLLGEQATGKKVGDTVAAAMAAEDSGRWSPRPGLVVEWSWSGPLLPGTPHEGRCLVLRDVSHRIADRARLRRQNRALAELVAMKAEFTAAVSHELRTPVTSIAAMSELLGEEVTEPDPLAVPVAAVARNAQRLLGLIDNVTELARIENAAPAGTGEIVQLERIVAEALAGWTGAAKAAAVHLTAHADPDATVQGERVLLRRLVDAMIGIGLAAAEPGALLTVGVTATGSGWRVTVPIGGRGGDRLFTSSPLTGDGVRHDSTALMLCRAIIARHGGRLTTDTDPEGATVLAAHLPG</sequence>
<dbReference type="PROSITE" id="PS50109">
    <property type="entry name" value="HIS_KIN"/>
    <property type="match status" value="1"/>
</dbReference>
<dbReference type="PANTHER" id="PTHR42878">
    <property type="entry name" value="TWO-COMPONENT HISTIDINE KINASE"/>
    <property type="match status" value="1"/>
</dbReference>
<evidence type="ECO:0000256" key="1">
    <source>
        <dbReference type="ARBA" id="ARBA00000085"/>
    </source>
</evidence>
<dbReference type="PANTHER" id="PTHR42878:SF7">
    <property type="entry name" value="SENSOR HISTIDINE KINASE GLRK"/>
    <property type="match status" value="1"/>
</dbReference>
<reference evidence="11 12" key="1">
    <citation type="journal article" date="2019" name="Int. J. Syst. Evol. Microbiol.">
        <title>The Global Catalogue of Microorganisms (GCM) 10K type strain sequencing project: providing services to taxonomists for standard genome sequencing and annotation.</title>
        <authorList>
            <consortium name="The Broad Institute Genomics Platform"/>
            <consortium name="The Broad Institute Genome Sequencing Center for Infectious Disease"/>
            <person name="Wu L."/>
            <person name="Ma J."/>
        </authorList>
    </citation>
    <scope>NUCLEOTIDE SEQUENCE [LARGE SCALE GENOMIC DNA]</scope>
    <source>
        <strain evidence="11 12">JCM 15933</strain>
    </source>
</reference>
<dbReference type="SMART" id="SM00388">
    <property type="entry name" value="HisKA"/>
    <property type="match status" value="1"/>
</dbReference>
<dbReference type="Gene3D" id="3.30.565.10">
    <property type="entry name" value="Histidine kinase-like ATPase, C-terminal domain"/>
    <property type="match status" value="1"/>
</dbReference>
<keyword evidence="12" id="KW-1185">Reference proteome</keyword>
<keyword evidence="6" id="KW-0418">Kinase</keyword>
<gene>
    <name evidence="11" type="ORF">GCM10009827_000020</name>
</gene>
<evidence type="ECO:0000259" key="9">
    <source>
        <dbReference type="PROSITE" id="PS50109"/>
    </source>
</evidence>
<keyword evidence="4" id="KW-0808">Transferase</keyword>
<dbReference type="Pfam" id="PF00512">
    <property type="entry name" value="HisKA"/>
    <property type="match status" value="1"/>
</dbReference>
<accession>A0ABN1ZHF6</accession>
<dbReference type="RefSeq" id="WP_344498078.1">
    <property type="nucleotide sequence ID" value="NZ_BAAAQD010000001.1"/>
</dbReference>
<feature type="domain" description="PAS" evidence="10">
    <location>
        <begin position="4"/>
        <end position="40"/>
    </location>
</feature>
<keyword evidence="8" id="KW-0902">Two-component regulatory system</keyword>
<organism evidence="11 12">
    <name type="scientific">Dactylosporangium maewongense</name>
    <dbReference type="NCBI Taxonomy" id="634393"/>
    <lineage>
        <taxon>Bacteria</taxon>
        <taxon>Bacillati</taxon>
        <taxon>Actinomycetota</taxon>
        <taxon>Actinomycetes</taxon>
        <taxon>Micromonosporales</taxon>
        <taxon>Micromonosporaceae</taxon>
        <taxon>Dactylosporangium</taxon>
    </lineage>
</organism>
<keyword evidence="5" id="KW-0547">Nucleotide-binding</keyword>
<comment type="catalytic activity">
    <reaction evidence="1">
        <text>ATP + protein L-histidine = ADP + protein N-phospho-L-histidine.</text>
        <dbReference type="EC" id="2.7.13.3"/>
    </reaction>
</comment>
<name>A0ABN1ZHF6_9ACTN</name>
<dbReference type="Gene3D" id="1.10.287.130">
    <property type="match status" value="1"/>
</dbReference>